<reference evidence="18 19" key="1">
    <citation type="journal article" date="2017" name="Nature">
        <title>The Apostasia genome and the evolution of orchids.</title>
        <authorList>
            <person name="Zhang G.Q."/>
            <person name="Liu K.W."/>
            <person name="Li Z."/>
            <person name="Lohaus R."/>
            <person name="Hsiao Y.Y."/>
            <person name="Niu S.C."/>
            <person name="Wang J.Y."/>
            <person name="Lin Y.C."/>
            <person name="Xu Q."/>
            <person name="Chen L.J."/>
            <person name="Yoshida K."/>
            <person name="Fujiwara S."/>
            <person name="Wang Z.W."/>
            <person name="Zhang Y.Q."/>
            <person name="Mitsuda N."/>
            <person name="Wang M."/>
            <person name="Liu G.H."/>
            <person name="Pecoraro L."/>
            <person name="Huang H.X."/>
            <person name="Xiao X.J."/>
            <person name="Lin M."/>
            <person name="Wu X.Y."/>
            <person name="Wu W.L."/>
            <person name="Chen Y.Y."/>
            <person name="Chang S.B."/>
            <person name="Sakamoto S."/>
            <person name="Ohme-Takagi M."/>
            <person name="Yagi M."/>
            <person name="Zeng S.J."/>
            <person name="Shen C.Y."/>
            <person name="Yeh C.M."/>
            <person name="Luo Y.B."/>
            <person name="Tsai W.C."/>
            <person name="Van de Peer Y."/>
            <person name="Liu Z.J."/>
        </authorList>
    </citation>
    <scope>NUCLEOTIDE SEQUENCE [LARGE SCALE GENOMIC DNA]</scope>
    <source>
        <strain evidence="19">cv. Shenzhen</strain>
        <tissue evidence="18">Stem</tissue>
    </source>
</reference>
<evidence type="ECO:0000256" key="2">
    <source>
        <dbReference type="ARBA" id="ARBA00022527"/>
    </source>
</evidence>
<evidence type="ECO:0000256" key="4">
    <source>
        <dbReference type="ARBA" id="ARBA00022692"/>
    </source>
</evidence>
<keyword evidence="12" id="KW-0325">Glycoprotein</keyword>
<dbReference type="Gene3D" id="1.10.510.10">
    <property type="entry name" value="Transferase(Phosphotransferase) domain 1"/>
    <property type="match status" value="1"/>
</dbReference>
<dbReference type="Gene3D" id="3.30.430.20">
    <property type="entry name" value="Gnk2 domain, C-X8-C-X2-C motif"/>
    <property type="match status" value="2"/>
</dbReference>
<keyword evidence="6" id="KW-0677">Repeat</keyword>
<dbReference type="InterPro" id="IPR002902">
    <property type="entry name" value="GNK2"/>
</dbReference>
<protein>
    <submittedName>
        <fullName evidence="18">Cysteine-rich receptor-like protein kinase 25</fullName>
        <ecNumber evidence="18">2.7.11.1</ecNumber>
    </submittedName>
</protein>
<dbReference type="GO" id="GO:0004674">
    <property type="term" value="F:protein serine/threonine kinase activity"/>
    <property type="evidence" value="ECO:0007669"/>
    <property type="project" value="UniProtKB-KW"/>
</dbReference>
<sequence>MPPTVYSFFLLCLLQIIFTSSQLEPIFFRCFGDSYAAPRPYDSVVRRLLTNLTAGASNASGLYYAQSAEVSASPPSETFGFAQCRPDVSQLACTSCLTKSAGMVTADSANGGCGRRNSAYLAQDQCLLRYSNRSFFGIVDQTVVGTSSGWQNASNPADFMLRISSLLSNISWEAAAAESRFAVGVVSGTPQPEQSIYGMAWCTRDLSSSDCFRCLQTSTGNLSMELVGGRVTAMSCLLRFENYVFFDTTFISPPPPSPKLFPGAGVRNTGGEGECRNARTFFIIAITEGVALAVLTGIFLVLLTRKMKLSITPTIPEKKEEEIKTKQSLLLEVGIIRAATSNFSEQHKLGEGGFGAVYKGVLTDGQEIAVKRLSKASGQGVIELKNEVIFVAKLQHRNLVRLLGCCLDNEEKLLVYEFLPNKSLDKMLFDSEGKKQLDWGVRFRIIEGVAQGLLYLHEDSRLRVIHCDLKASNILLDGNMNPKISDFGLAKLFGIDDAEGNTSRIAGTYGYMAPEYALRGFFSTKSDVYSYGVLVLEIVTGLRNISLDEYMDYGDLLSYVWENWKEGQALQTVDPSLGDRFVYQQALKCIQIGLLCIQEDPAQRPSMASLVVMLSSSSVSLPEPLMPAFLHTLHKDLRY</sequence>
<dbReference type="Gene3D" id="3.30.200.20">
    <property type="entry name" value="Phosphorylase Kinase, domain 1"/>
    <property type="match status" value="1"/>
</dbReference>
<dbReference type="InterPro" id="IPR001245">
    <property type="entry name" value="Ser-Thr/Tyr_kinase_cat_dom"/>
</dbReference>
<dbReference type="CDD" id="cd23509">
    <property type="entry name" value="Gnk2-like"/>
    <property type="match status" value="2"/>
</dbReference>
<evidence type="ECO:0000256" key="10">
    <source>
        <dbReference type="ARBA" id="ARBA00022989"/>
    </source>
</evidence>
<keyword evidence="11 14" id="KW-0472">Membrane</keyword>
<keyword evidence="18" id="KW-0675">Receptor</keyword>
<evidence type="ECO:0000256" key="6">
    <source>
        <dbReference type="ARBA" id="ARBA00022737"/>
    </source>
</evidence>
<accession>A0A2H9ZQU5</accession>
<evidence type="ECO:0000256" key="5">
    <source>
        <dbReference type="ARBA" id="ARBA00022729"/>
    </source>
</evidence>
<dbReference type="EC" id="2.7.11.1" evidence="18"/>
<feature type="transmembrane region" description="Helical" evidence="14">
    <location>
        <begin position="281"/>
        <end position="303"/>
    </location>
</feature>
<dbReference type="Proteomes" id="UP000236161">
    <property type="component" value="Unassembled WGS sequence"/>
</dbReference>
<dbReference type="InterPro" id="IPR017441">
    <property type="entry name" value="Protein_kinase_ATP_BS"/>
</dbReference>
<dbReference type="PANTHER" id="PTHR27002">
    <property type="entry name" value="RECEPTOR-LIKE SERINE/THREONINE-PROTEIN KINASE SD1-8"/>
    <property type="match status" value="1"/>
</dbReference>
<dbReference type="PROSITE" id="PS00107">
    <property type="entry name" value="PROTEIN_KINASE_ATP"/>
    <property type="match status" value="1"/>
</dbReference>
<dbReference type="AlphaFoldDB" id="A0A2H9ZQU5"/>
<dbReference type="PROSITE" id="PS00108">
    <property type="entry name" value="PROTEIN_KINASE_ST"/>
    <property type="match status" value="1"/>
</dbReference>
<name>A0A2H9ZQU5_9ASPA</name>
<dbReference type="SUPFAM" id="SSF56112">
    <property type="entry name" value="Protein kinase-like (PK-like)"/>
    <property type="match status" value="1"/>
</dbReference>
<proteinExistence type="predicted"/>
<evidence type="ECO:0000256" key="14">
    <source>
        <dbReference type="SAM" id="Phobius"/>
    </source>
</evidence>
<dbReference type="GO" id="GO:0005524">
    <property type="term" value="F:ATP binding"/>
    <property type="evidence" value="ECO:0007669"/>
    <property type="project" value="UniProtKB-UniRule"/>
</dbReference>
<evidence type="ECO:0000313" key="18">
    <source>
        <dbReference type="EMBL" id="PKA45664.1"/>
    </source>
</evidence>
<dbReference type="STRING" id="1088818.A0A2H9ZQU5"/>
<evidence type="ECO:0000256" key="12">
    <source>
        <dbReference type="ARBA" id="ARBA00023180"/>
    </source>
</evidence>
<feature type="binding site" evidence="13">
    <location>
        <position position="371"/>
    </location>
    <ligand>
        <name>ATP</name>
        <dbReference type="ChEBI" id="CHEBI:30616"/>
    </ligand>
</feature>
<keyword evidence="4 14" id="KW-0812">Transmembrane</keyword>
<evidence type="ECO:0000256" key="9">
    <source>
        <dbReference type="ARBA" id="ARBA00022840"/>
    </source>
</evidence>
<dbReference type="EMBL" id="KZ454830">
    <property type="protein sequence ID" value="PKA45664.1"/>
    <property type="molecule type" value="Genomic_DNA"/>
</dbReference>
<keyword evidence="5 15" id="KW-0732">Signal</keyword>
<dbReference type="InterPro" id="IPR008271">
    <property type="entry name" value="Ser/Thr_kinase_AS"/>
</dbReference>
<keyword evidence="3 18" id="KW-0808">Transferase</keyword>
<dbReference type="OrthoDB" id="4062651at2759"/>
<evidence type="ECO:0000259" key="16">
    <source>
        <dbReference type="PROSITE" id="PS50011"/>
    </source>
</evidence>
<dbReference type="InterPro" id="IPR038408">
    <property type="entry name" value="GNK2_sf"/>
</dbReference>
<evidence type="ECO:0000256" key="8">
    <source>
        <dbReference type="ARBA" id="ARBA00022777"/>
    </source>
</evidence>
<evidence type="ECO:0000256" key="15">
    <source>
        <dbReference type="SAM" id="SignalP"/>
    </source>
</evidence>
<dbReference type="PANTHER" id="PTHR27002:SF181">
    <property type="entry name" value="RECEPTOR-LIKE SERINE_THREONINE-PROTEIN KINASE"/>
    <property type="match status" value="1"/>
</dbReference>
<evidence type="ECO:0000256" key="13">
    <source>
        <dbReference type="PROSITE-ProRule" id="PRU10141"/>
    </source>
</evidence>
<keyword evidence="10 14" id="KW-1133">Transmembrane helix</keyword>
<dbReference type="SMART" id="SM00220">
    <property type="entry name" value="S_TKc"/>
    <property type="match status" value="1"/>
</dbReference>
<keyword evidence="19" id="KW-1185">Reference proteome</keyword>
<feature type="signal peptide" evidence="15">
    <location>
        <begin position="1"/>
        <end position="23"/>
    </location>
</feature>
<organism evidence="18 19">
    <name type="scientific">Apostasia shenzhenica</name>
    <dbReference type="NCBI Taxonomy" id="1088818"/>
    <lineage>
        <taxon>Eukaryota</taxon>
        <taxon>Viridiplantae</taxon>
        <taxon>Streptophyta</taxon>
        <taxon>Embryophyta</taxon>
        <taxon>Tracheophyta</taxon>
        <taxon>Spermatophyta</taxon>
        <taxon>Magnoliopsida</taxon>
        <taxon>Liliopsida</taxon>
        <taxon>Asparagales</taxon>
        <taxon>Orchidaceae</taxon>
        <taxon>Apostasioideae</taxon>
        <taxon>Apostasia</taxon>
    </lineage>
</organism>
<gene>
    <name evidence="18" type="primary">CRK25</name>
    <name evidence="18" type="ORF">AXF42_Ash011004</name>
</gene>
<evidence type="ECO:0000256" key="1">
    <source>
        <dbReference type="ARBA" id="ARBA00004167"/>
    </source>
</evidence>
<dbReference type="PROSITE" id="PS51473">
    <property type="entry name" value="GNK2"/>
    <property type="match status" value="2"/>
</dbReference>
<comment type="subcellular location">
    <subcellularLocation>
        <location evidence="1">Membrane</location>
        <topology evidence="1">Single-pass membrane protein</topology>
    </subcellularLocation>
</comment>
<feature type="domain" description="Gnk2-homologous" evidence="17">
    <location>
        <begin position="141"/>
        <end position="245"/>
    </location>
</feature>
<keyword evidence="2" id="KW-0723">Serine/threonine-protein kinase</keyword>
<evidence type="ECO:0000256" key="3">
    <source>
        <dbReference type="ARBA" id="ARBA00022679"/>
    </source>
</evidence>
<feature type="domain" description="Protein kinase" evidence="16">
    <location>
        <begin position="343"/>
        <end position="626"/>
    </location>
</feature>
<dbReference type="InterPro" id="IPR011009">
    <property type="entry name" value="Kinase-like_dom_sf"/>
</dbReference>
<dbReference type="FunFam" id="1.10.510.10:FF:000129">
    <property type="entry name" value="cysteine-rich receptor-like protein kinase 10"/>
    <property type="match status" value="1"/>
</dbReference>
<dbReference type="InterPro" id="IPR000719">
    <property type="entry name" value="Prot_kinase_dom"/>
</dbReference>
<keyword evidence="8 18" id="KW-0418">Kinase</keyword>
<keyword evidence="7 13" id="KW-0547">Nucleotide-binding</keyword>
<feature type="domain" description="Gnk2-homologous" evidence="17">
    <location>
        <begin position="23"/>
        <end position="135"/>
    </location>
</feature>
<dbReference type="GO" id="GO:0006950">
    <property type="term" value="P:response to stress"/>
    <property type="evidence" value="ECO:0007669"/>
    <property type="project" value="UniProtKB-ARBA"/>
</dbReference>
<feature type="chain" id="PRO_5014188856" evidence="15">
    <location>
        <begin position="24"/>
        <end position="639"/>
    </location>
</feature>
<dbReference type="GO" id="GO:0005886">
    <property type="term" value="C:plasma membrane"/>
    <property type="evidence" value="ECO:0007669"/>
    <property type="project" value="TreeGrafter"/>
</dbReference>
<dbReference type="CDD" id="cd14066">
    <property type="entry name" value="STKc_IRAK"/>
    <property type="match status" value="1"/>
</dbReference>
<evidence type="ECO:0000259" key="17">
    <source>
        <dbReference type="PROSITE" id="PS51473"/>
    </source>
</evidence>
<keyword evidence="9 13" id="KW-0067">ATP-binding</keyword>
<dbReference type="FunFam" id="3.30.200.20:FF:000142">
    <property type="entry name" value="Cysteine-rich receptor-like protein kinase 10"/>
    <property type="match status" value="1"/>
</dbReference>
<evidence type="ECO:0000256" key="7">
    <source>
        <dbReference type="ARBA" id="ARBA00022741"/>
    </source>
</evidence>
<dbReference type="Pfam" id="PF01657">
    <property type="entry name" value="Stress-antifung"/>
    <property type="match status" value="2"/>
</dbReference>
<evidence type="ECO:0000313" key="19">
    <source>
        <dbReference type="Proteomes" id="UP000236161"/>
    </source>
</evidence>
<dbReference type="PROSITE" id="PS50011">
    <property type="entry name" value="PROTEIN_KINASE_DOM"/>
    <property type="match status" value="1"/>
</dbReference>
<evidence type="ECO:0000256" key="11">
    <source>
        <dbReference type="ARBA" id="ARBA00023136"/>
    </source>
</evidence>
<dbReference type="Pfam" id="PF07714">
    <property type="entry name" value="PK_Tyr_Ser-Thr"/>
    <property type="match status" value="1"/>
</dbReference>